<sequence length="64" mass="7318">MNIPLNTTCPLCGKSNNCCNGIDKSRGICWCTNETFPQEIFDLLSEEDIRKKCICQECLLQFKN</sequence>
<comment type="caution">
    <text evidence="1">The sequence shown here is derived from an EMBL/GenBank/DDBJ whole genome shotgun (WGS) entry which is preliminary data.</text>
</comment>
<protein>
    <submittedName>
        <fullName evidence="1">Cysteine-rich CWC family protein</fullName>
    </submittedName>
</protein>
<dbReference type="RefSeq" id="WP_191694664.1">
    <property type="nucleotide sequence ID" value="NZ_JACSQN010000008.1"/>
</dbReference>
<keyword evidence="2" id="KW-1185">Reference proteome</keyword>
<gene>
    <name evidence="1" type="ORF">H9649_10240</name>
</gene>
<accession>A0ABR8UA97</accession>
<evidence type="ECO:0000313" key="1">
    <source>
        <dbReference type="EMBL" id="MBD7984965.1"/>
    </source>
</evidence>
<dbReference type="EMBL" id="JACSQN010000008">
    <property type="protein sequence ID" value="MBD7984965.1"/>
    <property type="molecule type" value="Genomic_DNA"/>
</dbReference>
<reference evidence="1 2" key="1">
    <citation type="submission" date="2020-08" db="EMBL/GenBank/DDBJ databases">
        <title>A Genomic Blueprint of the Chicken Gut Microbiome.</title>
        <authorList>
            <person name="Gilroy R."/>
            <person name="Ravi A."/>
            <person name="Getino M."/>
            <person name="Pursley I."/>
            <person name="Horton D.L."/>
            <person name="Alikhan N.-F."/>
            <person name="Baker D."/>
            <person name="Gharbi K."/>
            <person name="Hall N."/>
            <person name="Watson M."/>
            <person name="Adriaenssens E.M."/>
            <person name="Foster-Nyarko E."/>
            <person name="Jarju S."/>
            <person name="Secka A."/>
            <person name="Antonio M."/>
            <person name="Oren A."/>
            <person name="Chaudhuri R."/>
            <person name="La Ragione R.M."/>
            <person name="Hildebrand F."/>
            <person name="Pallen M.J."/>
        </authorList>
    </citation>
    <scope>NUCLEOTIDE SEQUENCE [LARGE SCALE GENOMIC DNA]</scope>
    <source>
        <strain evidence="1 2">Sa2YVA2</strain>
    </source>
</reference>
<dbReference type="Proteomes" id="UP000626786">
    <property type="component" value="Unassembled WGS sequence"/>
</dbReference>
<dbReference type="InterPro" id="IPR032720">
    <property type="entry name" value="Cys_rich_CWC"/>
</dbReference>
<name>A0ABR8UA97_9BACL</name>
<evidence type="ECO:0000313" key="2">
    <source>
        <dbReference type="Proteomes" id="UP000626786"/>
    </source>
</evidence>
<dbReference type="Pfam" id="PF14375">
    <property type="entry name" value="Cys_rich_CWC"/>
    <property type="match status" value="1"/>
</dbReference>
<organism evidence="1 2">
    <name type="scientific">Sporosarcina quadrami</name>
    <dbReference type="NCBI Taxonomy" id="2762234"/>
    <lineage>
        <taxon>Bacteria</taxon>
        <taxon>Bacillati</taxon>
        <taxon>Bacillota</taxon>
        <taxon>Bacilli</taxon>
        <taxon>Bacillales</taxon>
        <taxon>Caryophanaceae</taxon>
        <taxon>Sporosarcina</taxon>
    </lineage>
</organism>
<proteinExistence type="predicted"/>